<evidence type="ECO:0000313" key="10">
    <source>
        <dbReference type="EMBL" id="MEL4455564.1"/>
    </source>
</evidence>
<dbReference type="PANTHER" id="PTHR43394:SF1">
    <property type="entry name" value="ATP-BINDING CASSETTE SUB-FAMILY B MEMBER 10, MITOCHONDRIAL"/>
    <property type="match status" value="1"/>
</dbReference>
<feature type="domain" description="ABC transporter" evidence="8">
    <location>
        <begin position="352"/>
        <end position="586"/>
    </location>
</feature>
<comment type="subcellular location">
    <subcellularLocation>
        <location evidence="1">Cell membrane</location>
        <topology evidence="1">Multi-pass membrane protein</topology>
    </subcellularLocation>
</comment>
<dbReference type="Pfam" id="PF00005">
    <property type="entry name" value="ABC_tran"/>
    <property type="match status" value="1"/>
</dbReference>
<proteinExistence type="predicted"/>
<keyword evidence="6 7" id="KW-0472">Membrane</keyword>
<dbReference type="CDD" id="cd18544">
    <property type="entry name" value="ABC_6TM_TmrA_like"/>
    <property type="match status" value="1"/>
</dbReference>
<feature type="transmembrane region" description="Helical" evidence="7">
    <location>
        <begin position="150"/>
        <end position="169"/>
    </location>
</feature>
<dbReference type="InterPro" id="IPR003439">
    <property type="entry name" value="ABC_transporter-like_ATP-bd"/>
</dbReference>
<evidence type="ECO:0000256" key="6">
    <source>
        <dbReference type="ARBA" id="ARBA00023136"/>
    </source>
</evidence>
<dbReference type="InterPro" id="IPR011527">
    <property type="entry name" value="ABC1_TM_dom"/>
</dbReference>
<evidence type="ECO:0000313" key="11">
    <source>
        <dbReference type="Proteomes" id="UP001474120"/>
    </source>
</evidence>
<evidence type="ECO:0000256" key="3">
    <source>
        <dbReference type="ARBA" id="ARBA00022741"/>
    </source>
</evidence>
<dbReference type="PANTHER" id="PTHR43394">
    <property type="entry name" value="ATP-DEPENDENT PERMEASE MDL1, MITOCHONDRIAL"/>
    <property type="match status" value="1"/>
</dbReference>
<dbReference type="GO" id="GO:0005524">
    <property type="term" value="F:ATP binding"/>
    <property type="evidence" value="ECO:0007669"/>
    <property type="project" value="UniProtKB-KW"/>
</dbReference>
<keyword evidence="5 7" id="KW-1133">Transmembrane helix</keyword>
<accession>A0ABU9L1M4</accession>
<dbReference type="PROSITE" id="PS50929">
    <property type="entry name" value="ABC_TM1F"/>
    <property type="match status" value="1"/>
</dbReference>
<dbReference type="PROSITE" id="PS00211">
    <property type="entry name" value="ABC_TRANSPORTER_1"/>
    <property type="match status" value="1"/>
</dbReference>
<gene>
    <name evidence="10" type="ORF">AABB81_06620</name>
</gene>
<dbReference type="SMART" id="SM00382">
    <property type="entry name" value="AAA"/>
    <property type="match status" value="1"/>
</dbReference>
<keyword evidence="11" id="KW-1185">Reference proteome</keyword>
<dbReference type="EMBL" id="JBCDNA010000001">
    <property type="protein sequence ID" value="MEL4455564.1"/>
    <property type="molecule type" value="Genomic_DNA"/>
</dbReference>
<evidence type="ECO:0000259" key="9">
    <source>
        <dbReference type="PROSITE" id="PS50929"/>
    </source>
</evidence>
<dbReference type="Proteomes" id="UP001474120">
    <property type="component" value="Unassembled WGS sequence"/>
</dbReference>
<feature type="transmembrane region" description="Helical" evidence="7">
    <location>
        <begin position="72"/>
        <end position="100"/>
    </location>
</feature>
<dbReference type="InterPro" id="IPR027417">
    <property type="entry name" value="P-loop_NTPase"/>
</dbReference>
<feature type="domain" description="ABC transmembrane type-1" evidence="9">
    <location>
        <begin position="36"/>
        <end position="319"/>
    </location>
</feature>
<keyword evidence="3" id="KW-0547">Nucleotide-binding</keyword>
<dbReference type="Gene3D" id="3.40.50.300">
    <property type="entry name" value="P-loop containing nucleotide triphosphate hydrolases"/>
    <property type="match status" value="1"/>
</dbReference>
<dbReference type="RefSeq" id="WP_342159418.1">
    <property type="nucleotide sequence ID" value="NZ_JBCDNA010000001.1"/>
</dbReference>
<evidence type="ECO:0000256" key="1">
    <source>
        <dbReference type="ARBA" id="ARBA00004651"/>
    </source>
</evidence>
<protein>
    <submittedName>
        <fullName evidence="10">ABC transporter ATP-binding protein</fullName>
    </submittedName>
</protein>
<dbReference type="SUPFAM" id="SSF52540">
    <property type="entry name" value="P-loop containing nucleoside triphosphate hydrolases"/>
    <property type="match status" value="1"/>
</dbReference>
<evidence type="ECO:0000256" key="7">
    <source>
        <dbReference type="SAM" id="Phobius"/>
    </source>
</evidence>
<sequence length="594" mass="67881">MSKNKEENKKVIGKVYDVKLFSRLMKYARFYKLQFAVSVIAVLSVAMLAAVRPILLKRIIDDFIYTKNSEQLVFFTILMLLALLFEVLFQFLFIYFANWLGQNIIRDMRTQLFKHLLYFKMQYFNKTPVGKLVTRVVSDIETIASVFGQGLFMIISDILKMLVIAMVMLFMNWQLALIVFAILPILVFATKIFQKAMKSAFQDVRTEVSNLNTFVQERITGMRIIQLFSREKIEYDKFRRINEKHKKAWIRTVWYNSIFFPVAEVLPSIAIGLVVWYGGLNAATSNSVSAGEIISFIMMNNMLFRPLRQIADKFNTLQMGMVAAERVFKIIDAKESEIDTGNVVIDTFKGKVSFKDVHFSYIPDEEVIKGISFDVKPGETVAIVGATGAGKSTIINLLNRFYEIDKGSIEIDDVDISKYRLHELRDQIAVVLQDVFLFSESIFDNITLKDDSITMEEVQESAKVIGIHEFIMSLPGGYDYNVKERGVMLSVGQRQLIAFLRASVSKPGILILDEATSSIDSHSEKMIQDATEMITKNRTSIIIAHRLATIQTADKIIVMEDGKIVEQGNHTELLDKKGYYSKLYNIQFVQKQAS</sequence>
<reference evidence="10 11" key="1">
    <citation type="submission" date="2024-04" db="EMBL/GenBank/DDBJ databases">
        <title>whole genome sequencing of Lutimonas vermicola strain IMCC1616.</title>
        <authorList>
            <person name="Bae S.S."/>
        </authorList>
    </citation>
    <scope>NUCLEOTIDE SEQUENCE [LARGE SCALE GENOMIC DNA]</scope>
    <source>
        <strain evidence="10 11">IMCC1616</strain>
    </source>
</reference>
<dbReference type="Pfam" id="PF00664">
    <property type="entry name" value="ABC_membrane"/>
    <property type="match status" value="1"/>
</dbReference>
<evidence type="ECO:0000256" key="2">
    <source>
        <dbReference type="ARBA" id="ARBA00022692"/>
    </source>
</evidence>
<evidence type="ECO:0000259" key="8">
    <source>
        <dbReference type="PROSITE" id="PS50893"/>
    </source>
</evidence>
<dbReference type="PROSITE" id="PS50893">
    <property type="entry name" value="ABC_TRANSPORTER_2"/>
    <property type="match status" value="1"/>
</dbReference>
<dbReference type="CDD" id="cd03254">
    <property type="entry name" value="ABCC_Glucan_exporter_like"/>
    <property type="match status" value="1"/>
</dbReference>
<feature type="transmembrane region" description="Helical" evidence="7">
    <location>
        <begin position="33"/>
        <end position="52"/>
    </location>
</feature>
<feature type="transmembrane region" description="Helical" evidence="7">
    <location>
        <begin position="253"/>
        <end position="277"/>
    </location>
</feature>
<organism evidence="10 11">
    <name type="scientific">Lutimonas vermicola</name>
    <dbReference type="NCBI Taxonomy" id="414288"/>
    <lineage>
        <taxon>Bacteria</taxon>
        <taxon>Pseudomonadati</taxon>
        <taxon>Bacteroidota</taxon>
        <taxon>Flavobacteriia</taxon>
        <taxon>Flavobacteriales</taxon>
        <taxon>Flavobacteriaceae</taxon>
        <taxon>Lutimonas</taxon>
    </lineage>
</organism>
<evidence type="ECO:0000256" key="4">
    <source>
        <dbReference type="ARBA" id="ARBA00022840"/>
    </source>
</evidence>
<dbReference type="InterPro" id="IPR017871">
    <property type="entry name" value="ABC_transporter-like_CS"/>
</dbReference>
<evidence type="ECO:0000256" key="5">
    <source>
        <dbReference type="ARBA" id="ARBA00022989"/>
    </source>
</evidence>
<dbReference type="InterPro" id="IPR036640">
    <property type="entry name" value="ABC1_TM_sf"/>
</dbReference>
<keyword evidence="4 10" id="KW-0067">ATP-binding</keyword>
<dbReference type="SUPFAM" id="SSF90123">
    <property type="entry name" value="ABC transporter transmembrane region"/>
    <property type="match status" value="1"/>
</dbReference>
<dbReference type="Gene3D" id="1.20.1560.10">
    <property type="entry name" value="ABC transporter type 1, transmembrane domain"/>
    <property type="match status" value="1"/>
</dbReference>
<keyword evidence="2 7" id="KW-0812">Transmembrane</keyword>
<comment type="caution">
    <text evidence="10">The sequence shown here is derived from an EMBL/GenBank/DDBJ whole genome shotgun (WGS) entry which is preliminary data.</text>
</comment>
<name>A0ABU9L1M4_9FLAO</name>
<dbReference type="InterPro" id="IPR003593">
    <property type="entry name" value="AAA+_ATPase"/>
</dbReference>
<feature type="transmembrane region" description="Helical" evidence="7">
    <location>
        <begin position="175"/>
        <end position="193"/>
    </location>
</feature>
<dbReference type="InterPro" id="IPR039421">
    <property type="entry name" value="Type_1_exporter"/>
</dbReference>